<dbReference type="InterPro" id="IPR027417">
    <property type="entry name" value="P-loop_NTPase"/>
</dbReference>
<dbReference type="GO" id="GO:0016887">
    <property type="term" value="F:ATP hydrolysis activity"/>
    <property type="evidence" value="ECO:0007669"/>
    <property type="project" value="InterPro"/>
</dbReference>
<organism evidence="2">
    <name type="scientific">Rhodococcus sp. NS1</name>
    <dbReference type="NCBI Taxonomy" id="402236"/>
    <lineage>
        <taxon>Bacteria</taxon>
        <taxon>Bacillati</taxon>
        <taxon>Actinomycetota</taxon>
        <taxon>Actinomycetes</taxon>
        <taxon>Mycobacteriales</taxon>
        <taxon>Nocardiaceae</taxon>
        <taxon>Rhodococcus</taxon>
    </lineage>
</organism>
<gene>
    <name evidence="2" type="ORF">LRS1606.37</name>
    <name evidence="3" type="ORF">LRS1606.92</name>
</gene>
<keyword evidence="2" id="KW-0614">Plasmid</keyword>
<reference evidence="2" key="1">
    <citation type="submission" date="2014-03" db="EMBL/GenBank/DDBJ databases">
        <authorList>
            <person name="Zhang G."/>
            <person name="Zhu L."/>
            <person name="Fang P."/>
        </authorList>
    </citation>
    <scope>NUCLEOTIDE SEQUENCE</scope>
    <source>
        <strain evidence="2">NS1</strain>
        <plasmid evidence="2">pNSL1</plasmid>
    </source>
</reference>
<dbReference type="Gene3D" id="3.40.50.300">
    <property type="entry name" value="P-loop containing nucleotide triphosphate hydrolases"/>
    <property type="match status" value="1"/>
</dbReference>
<evidence type="ECO:0000313" key="3">
    <source>
        <dbReference type="EMBL" id="AIU93526.1"/>
    </source>
</evidence>
<dbReference type="EMBL" id="KJ605395">
    <property type="protein sequence ID" value="AIU93471.1"/>
    <property type="molecule type" value="Genomic_DNA"/>
</dbReference>
<dbReference type="InterPro" id="IPR052026">
    <property type="entry name" value="ExeA_AAA_ATPase_DNA-bind"/>
</dbReference>
<geneLocation type="plasmid" evidence="2">
    <name>pNSL1</name>
</geneLocation>
<dbReference type="InterPro" id="IPR049945">
    <property type="entry name" value="AAA_22"/>
</dbReference>
<sequence length="262" mass="29261">MSRTPRTRGPDADDAAADHFLGLSGAHIVATDALMATKDNLADVIDAKAMMCVHGDAGVGKTFSVNASLRELAADTVCRVQFRARPTPRDIRYTLFDALAVGGAPPPKPIEFDNLLKDVLSERFRVLVCDEAQWMSRECFEYWRHLWDDRRTDIAIVFVGGGDCYQVLSREPMLSSRVYVWQEFRRMTPAQVLTVIPAFHAVWENIDPEVIGFADTHAGHGNFRSWAKLTAHTVSALGRLDRDQVDHEVLGWVFAKMSGRSS</sequence>
<accession>A0A097SPN3</accession>
<dbReference type="PANTHER" id="PTHR35894">
    <property type="entry name" value="GENERAL SECRETION PATHWAY PROTEIN A-RELATED"/>
    <property type="match status" value="1"/>
</dbReference>
<protein>
    <recommendedName>
        <fullName evidence="1">ORC1/DEAH AAA+ ATPase domain-containing protein</fullName>
    </recommendedName>
</protein>
<dbReference type="AlphaFoldDB" id="A0A097SPN3"/>
<dbReference type="EMBL" id="KJ605395">
    <property type="protein sequence ID" value="AIU93526.1"/>
    <property type="molecule type" value="Genomic_DNA"/>
</dbReference>
<name>A0A097SPN3_9NOCA</name>
<dbReference type="PANTHER" id="PTHR35894:SF1">
    <property type="entry name" value="PHOSPHORIBULOKINASE _ URIDINE KINASE FAMILY"/>
    <property type="match status" value="1"/>
</dbReference>
<proteinExistence type="predicted"/>
<evidence type="ECO:0000313" key="2">
    <source>
        <dbReference type="EMBL" id="AIU93471.1"/>
    </source>
</evidence>
<dbReference type="SUPFAM" id="SSF52540">
    <property type="entry name" value="P-loop containing nucleoside triphosphate hydrolases"/>
    <property type="match status" value="1"/>
</dbReference>
<feature type="domain" description="ORC1/DEAH AAA+ ATPase" evidence="1">
    <location>
        <begin position="47"/>
        <end position="168"/>
    </location>
</feature>
<evidence type="ECO:0000259" key="1">
    <source>
        <dbReference type="Pfam" id="PF13401"/>
    </source>
</evidence>
<dbReference type="Pfam" id="PF13401">
    <property type="entry name" value="AAA_22"/>
    <property type="match status" value="1"/>
</dbReference>